<feature type="region of interest" description="Disordered" evidence="1">
    <location>
        <begin position="81"/>
        <end position="153"/>
    </location>
</feature>
<feature type="compositionally biased region" description="Basic and acidic residues" evidence="1">
    <location>
        <begin position="1"/>
        <end position="13"/>
    </location>
</feature>
<sequence>MSRNPTLKDEMRQKYGQRRKSRFKQSVTSAVINAVKDDEKKPSHQTTLKTTLDEIRSPIKTRLRSAKLKDASLVVPLSSRTPDIRRRNRKSVAVRADNKPPQADRNSEEIMGCGPYHELPSSSPCGSSPLNAKPTVIQTSPSEPSSRSYCSLM</sequence>
<feature type="region of interest" description="Disordered" evidence="1">
    <location>
        <begin position="1"/>
        <end position="26"/>
    </location>
</feature>
<dbReference type="Proteomes" id="UP000230066">
    <property type="component" value="Unassembled WGS sequence"/>
</dbReference>
<dbReference type="AlphaFoldDB" id="A0A2H1C7L3"/>
<proteinExistence type="predicted"/>
<evidence type="ECO:0000313" key="2">
    <source>
        <dbReference type="EMBL" id="THD22512.1"/>
    </source>
</evidence>
<feature type="compositionally biased region" description="Low complexity" evidence="1">
    <location>
        <begin position="140"/>
        <end position="153"/>
    </location>
</feature>
<evidence type="ECO:0000256" key="1">
    <source>
        <dbReference type="SAM" id="MobiDB-lite"/>
    </source>
</evidence>
<keyword evidence="3" id="KW-1185">Reference proteome</keyword>
<feature type="compositionally biased region" description="Low complexity" evidence="1">
    <location>
        <begin position="120"/>
        <end position="129"/>
    </location>
</feature>
<accession>A0A2H1C7L3</accession>
<comment type="caution">
    <text evidence="2">The sequence shown here is derived from an EMBL/GenBank/DDBJ whole genome shotgun (WGS) entry which is preliminary data.</text>
</comment>
<dbReference type="EMBL" id="JXXN02002709">
    <property type="protein sequence ID" value="THD22512.1"/>
    <property type="molecule type" value="Genomic_DNA"/>
</dbReference>
<organism evidence="2 3">
    <name type="scientific">Fasciola hepatica</name>
    <name type="common">Liver fluke</name>
    <dbReference type="NCBI Taxonomy" id="6192"/>
    <lineage>
        <taxon>Eukaryota</taxon>
        <taxon>Metazoa</taxon>
        <taxon>Spiralia</taxon>
        <taxon>Lophotrochozoa</taxon>
        <taxon>Platyhelminthes</taxon>
        <taxon>Trematoda</taxon>
        <taxon>Digenea</taxon>
        <taxon>Plagiorchiida</taxon>
        <taxon>Echinostomata</taxon>
        <taxon>Echinostomatoidea</taxon>
        <taxon>Fasciolidae</taxon>
        <taxon>Fasciola</taxon>
    </lineage>
</organism>
<gene>
    <name evidence="2" type="ORF">D915_006458</name>
</gene>
<protein>
    <submittedName>
        <fullName evidence="2">Uncharacterized protein</fullName>
    </submittedName>
</protein>
<evidence type="ECO:0000313" key="3">
    <source>
        <dbReference type="Proteomes" id="UP000230066"/>
    </source>
</evidence>
<reference evidence="2" key="1">
    <citation type="submission" date="2019-03" db="EMBL/GenBank/DDBJ databases">
        <title>Improved annotation for the trematode Fasciola hepatica.</title>
        <authorList>
            <person name="Choi Y.-J."/>
            <person name="Martin J."/>
            <person name="Mitreva M."/>
        </authorList>
    </citation>
    <scope>NUCLEOTIDE SEQUENCE [LARGE SCALE GENOMIC DNA]</scope>
</reference>
<name>A0A2H1C7L3_FASHE</name>